<reference evidence="1 2" key="1">
    <citation type="journal article" date="2019" name="Sci. Rep.">
        <title>Orb-weaving spider Araneus ventricosus genome elucidates the spidroin gene catalogue.</title>
        <authorList>
            <person name="Kono N."/>
            <person name="Nakamura H."/>
            <person name="Ohtoshi R."/>
            <person name="Moran D.A.P."/>
            <person name="Shinohara A."/>
            <person name="Yoshida Y."/>
            <person name="Fujiwara M."/>
            <person name="Mori M."/>
            <person name="Tomita M."/>
            <person name="Arakawa K."/>
        </authorList>
    </citation>
    <scope>NUCLEOTIDE SEQUENCE [LARGE SCALE GENOMIC DNA]</scope>
</reference>
<dbReference type="AlphaFoldDB" id="A0A4Y2A1U4"/>
<name>A0A4Y2A1U4_ARAVE</name>
<keyword evidence="2" id="KW-1185">Reference proteome</keyword>
<gene>
    <name evidence="1" type="ORF">AVEN_159299_1</name>
</gene>
<evidence type="ECO:0000313" key="1">
    <source>
        <dbReference type="EMBL" id="GBL73246.1"/>
    </source>
</evidence>
<proteinExistence type="predicted"/>
<sequence>MDSTNIWRYLGSNSHHSSFRTVHKSIGVRAGGDLFSTACSKASRISSIMFIFGDLGGQWKCPKSEEFYWSHLVATLDAWGVALSCWNCPNPLECTMDMNECR</sequence>
<accession>A0A4Y2A1U4</accession>
<dbReference type="Proteomes" id="UP000499080">
    <property type="component" value="Unassembled WGS sequence"/>
</dbReference>
<evidence type="ECO:0000313" key="2">
    <source>
        <dbReference type="Proteomes" id="UP000499080"/>
    </source>
</evidence>
<comment type="caution">
    <text evidence="1">The sequence shown here is derived from an EMBL/GenBank/DDBJ whole genome shotgun (WGS) entry which is preliminary data.</text>
</comment>
<protein>
    <submittedName>
        <fullName evidence="1">Uncharacterized protein</fullName>
    </submittedName>
</protein>
<dbReference type="EMBL" id="BGPR01000003">
    <property type="protein sequence ID" value="GBL73246.1"/>
    <property type="molecule type" value="Genomic_DNA"/>
</dbReference>
<organism evidence="1 2">
    <name type="scientific">Araneus ventricosus</name>
    <name type="common">Orbweaver spider</name>
    <name type="synonym">Epeira ventricosa</name>
    <dbReference type="NCBI Taxonomy" id="182803"/>
    <lineage>
        <taxon>Eukaryota</taxon>
        <taxon>Metazoa</taxon>
        <taxon>Ecdysozoa</taxon>
        <taxon>Arthropoda</taxon>
        <taxon>Chelicerata</taxon>
        <taxon>Arachnida</taxon>
        <taxon>Araneae</taxon>
        <taxon>Araneomorphae</taxon>
        <taxon>Entelegynae</taxon>
        <taxon>Araneoidea</taxon>
        <taxon>Araneidae</taxon>
        <taxon>Araneus</taxon>
    </lineage>
</organism>